<proteinExistence type="predicted"/>
<evidence type="ECO:0000313" key="2">
    <source>
        <dbReference type="Proteomes" id="UP000266178"/>
    </source>
</evidence>
<dbReference type="EMBL" id="QWLB01000001">
    <property type="protein sequence ID" value="RIH93984.1"/>
    <property type="molecule type" value="Genomic_DNA"/>
</dbReference>
<name>A0A399FBK1_9DEIN</name>
<evidence type="ECO:0000313" key="1">
    <source>
        <dbReference type="EMBL" id="RIH93984.1"/>
    </source>
</evidence>
<dbReference type="AlphaFoldDB" id="A0A399FBK1"/>
<accession>A0A399FBK1</accession>
<gene>
    <name evidence="1" type="ORF">Mgrana_00070</name>
</gene>
<sequence>MRIILTIHNPSGSFTADPSGGLRRAIGNFAGAVTLRYSIALPIPTSGWGAQFNAVVEQQLIQGLEWSLAPSGNCLKAAFTAGHAGGQVDIGPRDIVTLWTAYGESGGEFTPRFSGRVANPGSPYRADGQGRRYELLGLDQDWVAHETGEYGLLDSDAKAAFEFYLDTPTGLPNSGPAGHGPAVVDPALLAYTLPGYFTTRYAPVAEVLKSLSTSFANLEIEYGVGADRRPFARLPQPSNLYIAEGIDRSGSVTTEVEWPDLLSGPDDFITAVRWQIAKAGDYGILGSSQRSLPSIMGVEDNLTYLSDSGYTGLDAPKVRALAAPDNVPNLRCPSGLGISSGGAFNKAIEDGVELSGAIGIADFARVILADSRNSYAVMYSQPDTSDPSYQLVWVRLSGIHTAFGNAKNIAAVEVLVNAVGQPGLSGSGSKQYEIGIVSRIGAVFGGAPNYLPIHTSDVSSSLPDVQTIVVYGDAVRDNSSYPLVAADYLELQVRLKSADLFTVNVKFRPLAVNTTLLDAIARQHWRIPNLQSFRATVYGAIYGPQSPISLTRRDGSQPPELQGLPATQFDYAYTAERGLVTTISVGQRVGFDPLDVRSAQDARALERLFSNNNPRRDGRLI</sequence>
<dbReference type="RefSeq" id="WP_119355613.1">
    <property type="nucleotide sequence ID" value="NZ_BJXM01000022.1"/>
</dbReference>
<dbReference type="Proteomes" id="UP000266178">
    <property type="component" value="Unassembled WGS sequence"/>
</dbReference>
<comment type="caution">
    <text evidence="1">The sequence shown here is derived from an EMBL/GenBank/DDBJ whole genome shotgun (WGS) entry which is preliminary data.</text>
</comment>
<organism evidence="1 2">
    <name type="scientific">Meiothermus granaticius NBRC 107808</name>
    <dbReference type="NCBI Taxonomy" id="1227551"/>
    <lineage>
        <taxon>Bacteria</taxon>
        <taxon>Thermotogati</taxon>
        <taxon>Deinococcota</taxon>
        <taxon>Deinococci</taxon>
        <taxon>Thermales</taxon>
        <taxon>Thermaceae</taxon>
        <taxon>Meiothermus</taxon>
    </lineage>
</organism>
<keyword evidence="2" id="KW-1185">Reference proteome</keyword>
<protein>
    <submittedName>
        <fullName evidence="1">Uncharacterized protein</fullName>
    </submittedName>
</protein>
<reference evidence="1 2" key="1">
    <citation type="submission" date="2018-08" db="EMBL/GenBank/DDBJ databases">
        <title>Meiothermus granaticius genome AF-68 sequencing project.</title>
        <authorList>
            <person name="Da Costa M.S."/>
            <person name="Albuquerque L."/>
            <person name="Raposo P."/>
            <person name="Froufe H.J.C."/>
            <person name="Barroso C.S."/>
            <person name="Egas C."/>
        </authorList>
    </citation>
    <scope>NUCLEOTIDE SEQUENCE [LARGE SCALE GENOMIC DNA]</scope>
    <source>
        <strain evidence="1 2">AF-68</strain>
    </source>
</reference>